<protein>
    <recommendedName>
        <fullName evidence="2">Phage head morphogenesis domain-containing protein</fullName>
    </recommendedName>
</protein>
<evidence type="ECO:0008006" key="2">
    <source>
        <dbReference type="Google" id="ProtNLM"/>
    </source>
</evidence>
<dbReference type="AlphaFoldDB" id="A0A0F8WMB4"/>
<feature type="non-terminal residue" evidence="1">
    <location>
        <position position="1"/>
    </location>
</feature>
<name>A0A0F8WMB4_9ZZZZ</name>
<accession>A0A0F8WMB4</accession>
<gene>
    <name evidence="1" type="ORF">LCGC14_3048720</name>
</gene>
<sequence>KHARAGEWSEAKRAIRGLTFAPTLEAKAGLIDQIALSAYLLGQSFFTDGVVREGELARGREPEPIQIFMTAGIMAVGLEQSMEAVRIAALEVLDEAQIAEEDSKTVFKAVIPGMGSKLNTAVAGGGQAIDTAANLTTSRLASFGALAQAEALGAGTYQITEVLDLATCAVCRRMHGRKFRVGPALLSVQETLLTQNPQELATSQPWANQSRQGISDLSNMSEDQLVEKGLNRPPYHPACRGIVVPVGTVPAGQMIDFSPLASGLTASEAAAVEIAEATS</sequence>
<reference evidence="1" key="1">
    <citation type="journal article" date="2015" name="Nature">
        <title>Complex archaea that bridge the gap between prokaryotes and eukaryotes.</title>
        <authorList>
            <person name="Spang A."/>
            <person name="Saw J.H."/>
            <person name="Jorgensen S.L."/>
            <person name="Zaremba-Niedzwiedzka K."/>
            <person name="Martijn J."/>
            <person name="Lind A.E."/>
            <person name="van Eijk R."/>
            <person name="Schleper C."/>
            <person name="Guy L."/>
            <person name="Ettema T.J."/>
        </authorList>
    </citation>
    <scope>NUCLEOTIDE SEQUENCE</scope>
</reference>
<dbReference type="EMBL" id="LAZR01064190">
    <property type="protein sequence ID" value="KKK58012.1"/>
    <property type="molecule type" value="Genomic_DNA"/>
</dbReference>
<comment type="caution">
    <text evidence="1">The sequence shown here is derived from an EMBL/GenBank/DDBJ whole genome shotgun (WGS) entry which is preliminary data.</text>
</comment>
<evidence type="ECO:0000313" key="1">
    <source>
        <dbReference type="EMBL" id="KKK58012.1"/>
    </source>
</evidence>
<proteinExistence type="predicted"/>
<organism evidence="1">
    <name type="scientific">marine sediment metagenome</name>
    <dbReference type="NCBI Taxonomy" id="412755"/>
    <lineage>
        <taxon>unclassified sequences</taxon>
        <taxon>metagenomes</taxon>
        <taxon>ecological metagenomes</taxon>
    </lineage>
</organism>